<dbReference type="RefSeq" id="WP_345529867.1">
    <property type="nucleotide sequence ID" value="NZ_BAABKN010000036.1"/>
</dbReference>
<comment type="caution">
    <text evidence="2">The sequence shown here is derived from an EMBL/GenBank/DDBJ whole genome shotgun (WGS) entry which is preliminary data.</text>
</comment>
<dbReference type="Proteomes" id="UP001499882">
    <property type="component" value="Unassembled WGS sequence"/>
</dbReference>
<organism evidence="2 3">
    <name type="scientific">Nocardioides endophyticus</name>
    <dbReference type="NCBI Taxonomy" id="1353775"/>
    <lineage>
        <taxon>Bacteria</taxon>
        <taxon>Bacillati</taxon>
        <taxon>Actinomycetota</taxon>
        <taxon>Actinomycetes</taxon>
        <taxon>Propionibacteriales</taxon>
        <taxon>Nocardioidaceae</taxon>
        <taxon>Nocardioides</taxon>
    </lineage>
</organism>
<reference evidence="3" key="1">
    <citation type="journal article" date="2019" name="Int. J. Syst. Evol. Microbiol.">
        <title>The Global Catalogue of Microorganisms (GCM) 10K type strain sequencing project: providing services to taxonomists for standard genome sequencing and annotation.</title>
        <authorList>
            <consortium name="The Broad Institute Genomics Platform"/>
            <consortium name="The Broad Institute Genome Sequencing Center for Infectious Disease"/>
            <person name="Wu L."/>
            <person name="Ma J."/>
        </authorList>
    </citation>
    <scope>NUCLEOTIDE SEQUENCE [LARGE SCALE GENOMIC DNA]</scope>
    <source>
        <strain evidence="3">JCM 18532</strain>
    </source>
</reference>
<protein>
    <recommendedName>
        <fullName evidence="4">Secreted protein</fullName>
    </recommendedName>
</protein>
<gene>
    <name evidence="2" type="ORF">GCM10023350_50310</name>
</gene>
<dbReference type="EMBL" id="BAABKN010000036">
    <property type="protein sequence ID" value="GAA4758464.1"/>
    <property type="molecule type" value="Genomic_DNA"/>
</dbReference>
<keyword evidence="3" id="KW-1185">Reference proteome</keyword>
<keyword evidence="1" id="KW-0732">Signal</keyword>
<evidence type="ECO:0000256" key="1">
    <source>
        <dbReference type="SAM" id="SignalP"/>
    </source>
</evidence>
<accession>A0ABP8ZJT6</accession>
<sequence length="249" mass="25407">MHLRQVLTLCAAVAVAGALATPAVQANSPTGNDITTIQVNGSSTAGTVATTGTFNGGTATFVALGYTATCSGGTAGGHVNRGPLTSGGTAFTFTTLSVTCNTWWGISATIALAPSCSIDVKMGGVRTSPNDNVHDSYNPTATIDTGLYNSAAPQKVHNVLGTMVLPAPARNCVTVTLSSGTCKAYVQGNANVEFDEAVKTVSGVQYQDLYLRGTGLSLYGQTASCLGLWSGAVTLNNIDFNIPAEIDFQ</sequence>
<feature type="chain" id="PRO_5045905204" description="Secreted protein" evidence="1">
    <location>
        <begin position="27"/>
        <end position="249"/>
    </location>
</feature>
<evidence type="ECO:0000313" key="2">
    <source>
        <dbReference type="EMBL" id="GAA4758464.1"/>
    </source>
</evidence>
<name>A0ABP8ZJT6_9ACTN</name>
<evidence type="ECO:0008006" key="4">
    <source>
        <dbReference type="Google" id="ProtNLM"/>
    </source>
</evidence>
<feature type="signal peptide" evidence="1">
    <location>
        <begin position="1"/>
        <end position="26"/>
    </location>
</feature>
<evidence type="ECO:0000313" key="3">
    <source>
        <dbReference type="Proteomes" id="UP001499882"/>
    </source>
</evidence>
<proteinExistence type="predicted"/>